<dbReference type="AlphaFoldDB" id="A0A0F8ZSZ6"/>
<protein>
    <submittedName>
        <fullName evidence="1">Uncharacterized protein</fullName>
    </submittedName>
</protein>
<reference evidence="1" key="1">
    <citation type="journal article" date="2015" name="Nature">
        <title>Complex archaea that bridge the gap between prokaryotes and eukaryotes.</title>
        <authorList>
            <person name="Spang A."/>
            <person name="Saw J.H."/>
            <person name="Jorgensen S.L."/>
            <person name="Zaremba-Niedzwiedzka K."/>
            <person name="Martijn J."/>
            <person name="Lind A.E."/>
            <person name="van Eijk R."/>
            <person name="Schleper C."/>
            <person name="Guy L."/>
            <person name="Ettema T.J."/>
        </authorList>
    </citation>
    <scope>NUCLEOTIDE SEQUENCE</scope>
</reference>
<accession>A0A0F8ZSZ6</accession>
<dbReference type="EMBL" id="LAZR01058602">
    <property type="protein sequence ID" value="KKK69534.1"/>
    <property type="molecule type" value="Genomic_DNA"/>
</dbReference>
<proteinExistence type="predicted"/>
<organism evidence="1">
    <name type="scientific">marine sediment metagenome</name>
    <dbReference type="NCBI Taxonomy" id="412755"/>
    <lineage>
        <taxon>unclassified sequences</taxon>
        <taxon>metagenomes</taxon>
        <taxon>ecological metagenomes</taxon>
    </lineage>
</organism>
<gene>
    <name evidence="1" type="ORF">LCGC14_2933080</name>
</gene>
<evidence type="ECO:0000313" key="1">
    <source>
        <dbReference type="EMBL" id="KKK69534.1"/>
    </source>
</evidence>
<comment type="caution">
    <text evidence="1">The sequence shown here is derived from an EMBL/GenBank/DDBJ whole genome shotgun (WGS) entry which is preliminary data.</text>
</comment>
<sequence>MKIFVYAFVLTVLSFTTGLKAQNRSRIPSEKPKLIV</sequence>
<name>A0A0F8ZSZ6_9ZZZZ</name>
<feature type="non-terminal residue" evidence="1">
    <location>
        <position position="36"/>
    </location>
</feature>